<dbReference type="AlphaFoldDB" id="A0A7R8Z067"/>
<name>A0A7R8Z067_HERIL</name>
<keyword evidence="1" id="KW-0732">Signal</keyword>
<evidence type="ECO:0000313" key="3">
    <source>
        <dbReference type="Proteomes" id="UP000594454"/>
    </source>
</evidence>
<evidence type="ECO:0000313" key="2">
    <source>
        <dbReference type="EMBL" id="CAD7092319.1"/>
    </source>
</evidence>
<dbReference type="EMBL" id="LR899014">
    <property type="protein sequence ID" value="CAD7092319.1"/>
    <property type="molecule type" value="Genomic_DNA"/>
</dbReference>
<dbReference type="Proteomes" id="UP000594454">
    <property type="component" value="Chromosome 6"/>
</dbReference>
<organism evidence="2 3">
    <name type="scientific">Hermetia illucens</name>
    <name type="common">Black soldier fly</name>
    <dbReference type="NCBI Taxonomy" id="343691"/>
    <lineage>
        <taxon>Eukaryota</taxon>
        <taxon>Metazoa</taxon>
        <taxon>Ecdysozoa</taxon>
        <taxon>Arthropoda</taxon>
        <taxon>Hexapoda</taxon>
        <taxon>Insecta</taxon>
        <taxon>Pterygota</taxon>
        <taxon>Neoptera</taxon>
        <taxon>Endopterygota</taxon>
        <taxon>Diptera</taxon>
        <taxon>Brachycera</taxon>
        <taxon>Stratiomyomorpha</taxon>
        <taxon>Stratiomyidae</taxon>
        <taxon>Hermetiinae</taxon>
        <taxon>Hermetia</taxon>
    </lineage>
</organism>
<reference evidence="2 3" key="1">
    <citation type="submission" date="2020-11" db="EMBL/GenBank/DDBJ databases">
        <authorList>
            <person name="Wallbank WR R."/>
            <person name="Pardo Diaz C."/>
            <person name="Kozak K."/>
            <person name="Martin S."/>
            <person name="Jiggins C."/>
            <person name="Moest M."/>
            <person name="Warren A I."/>
            <person name="Generalovic N T."/>
            <person name="Byers J.R.P. K."/>
            <person name="Montejo-Kovacevich G."/>
            <person name="Yen C E."/>
        </authorList>
    </citation>
    <scope>NUCLEOTIDE SEQUENCE [LARGE SCALE GENOMIC DNA]</scope>
</reference>
<gene>
    <name evidence="2" type="ORF">HERILL_LOCUS14689</name>
</gene>
<feature type="chain" id="PRO_5030973728" evidence="1">
    <location>
        <begin position="26"/>
        <end position="113"/>
    </location>
</feature>
<dbReference type="PANTHER" id="PTHR39951:SF2">
    <property type="entry name" value="IP05660P"/>
    <property type="match status" value="1"/>
</dbReference>
<dbReference type="InParanoid" id="A0A7R8Z067"/>
<sequence length="113" mass="12805">MGSKSVALIAAILIISILTSTKVTAQGPFGIIKNLLQENVAGNPVIHQKSEYDFDPEVAKKRRQLFYETHGYRAEKFIERIGVGIDGQEDERRVEQSYRDQGRLNGEHFINFP</sequence>
<dbReference type="OrthoDB" id="7677333at2759"/>
<protein>
    <submittedName>
        <fullName evidence="2">Uncharacterized protein</fullName>
    </submittedName>
</protein>
<evidence type="ECO:0000256" key="1">
    <source>
        <dbReference type="SAM" id="SignalP"/>
    </source>
</evidence>
<accession>A0A7R8Z067</accession>
<dbReference type="PANTHER" id="PTHR39951">
    <property type="entry name" value="FI22632P1"/>
    <property type="match status" value="1"/>
</dbReference>
<dbReference type="OMA" id="GEHFINY"/>
<keyword evidence="3" id="KW-1185">Reference proteome</keyword>
<proteinExistence type="predicted"/>
<feature type="signal peptide" evidence="1">
    <location>
        <begin position="1"/>
        <end position="25"/>
    </location>
</feature>